<gene>
    <name evidence="2" type="ORF">P0510F09.21</name>
    <name evidence="3" type="ORF">P0692C11.43</name>
</gene>
<feature type="compositionally biased region" description="Low complexity" evidence="1">
    <location>
        <begin position="86"/>
        <end position="109"/>
    </location>
</feature>
<reference evidence="4" key="3">
    <citation type="journal article" date="2008" name="Nucleic Acids Res.">
        <title>The rice annotation project database (RAP-DB): 2008 update.</title>
        <authorList>
            <consortium name="The rice annotation project (RAP)"/>
        </authorList>
    </citation>
    <scope>GENOME REANNOTATION</scope>
    <source>
        <strain evidence="4">cv. Nipponbare</strain>
    </source>
</reference>
<feature type="compositionally biased region" description="Basic residues" evidence="1">
    <location>
        <begin position="113"/>
        <end position="122"/>
    </location>
</feature>
<dbReference type="Proteomes" id="UP000817658">
    <property type="component" value="Chromosome 1"/>
</dbReference>
<dbReference type="Proteomes" id="UP000000763">
    <property type="component" value="Chromosome 1"/>
</dbReference>
<dbReference type="EMBL" id="AP003273">
    <property type="protein sequence ID" value="BAD81932.1"/>
    <property type="molecule type" value="Genomic_DNA"/>
</dbReference>
<sequence length="122" mass="12686">MWSTELVAGDGRGGGAVGVVERQAAGGQKATAGDIALAHHWERQHGRRLHHLVVHQSHHGHGGARGSVVVHLLARLSSSSTCALADSVSTTSSARSSSATSPSHAHLTSPSRARCRSPSKHR</sequence>
<evidence type="ECO:0000313" key="2">
    <source>
        <dbReference type="EMBL" id="BAD81932.1"/>
    </source>
</evidence>
<organism evidence="3">
    <name type="scientific">Oryza sativa subsp. japonica</name>
    <name type="common">Rice</name>
    <dbReference type="NCBI Taxonomy" id="39947"/>
    <lineage>
        <taxon>Eukaryota</taxon>
        <taxon>Viridiplantae</taxon>
        <taxon>Streptophyta</taxon>
        <taxon>Embryophyta</taxon>
        <taxon>Tracheophyta</taxon>
        <taxon>Spermatophyta</taxon>
        <taxon>Magnoliopsida</taxon>
        <taxon>Liliopsida</taxon>
        <taxon>Poales</taxon>
        <taxon>Poaceae</taxon>
        <taxon>BOP clade</taxon>
        <taxon>Oryzoideae</taxon>
        <taxon>Oryzeae</taxon>
        <taxon>Oryzinae</taxon>
        <taxon>Oryza</taxon>
        <taxon>Oryza sativa</taxon>
    </lineage>
</organism>
<evidence type="ECO:0000313" key="4">
    <source>
        <dbReference type="Proteomes" id="UP000000763"/>
    </source>
</evidence>
<proteinExistence type="predicted"/>
<dbReference type="AlphaFoldDB" id="Q5N8E5"/>
<reference evidence="4" key="2">
    <citation type="journal article" date="2005" name="Nature">
        <title>The map-based sequence of the rice genome.</title>
        <authorList>
            <consortium name="International rice genome sequencing project (IRGSP)"/>
            <person name="Matsumoto T."/>
            <person name="Wu J."/>
            <person name="Kanamori H."/>
            <person name="Katayose Y."/>
            <person name="Fujisawa M."/>
            <person name="Namiki N."/>
            <person name="Mizuno H."/>
            <person name="Yamamoto K."/>
            <person name="Antonio B.A."/>
            <person name="Baba T."/>
            <person name="Sakata K."/>
            <person name="Nagamura Y."/>
            <person name="Aoki H."/>
            <person name="Arikawa K."/>
            <person name="Arita K."/>
            <person name="Bito T."/>
            <person name="Chiden Y."/>
            <person name="Fujitsuka N."/>
            <person name="Fukunaka R."/>
            <person name="Hamada M."/>
            <person name="Harada C."/>
            <person name="Hayashi A."/>
            <person name="Hijishita S."/>
            <person name="Honda M."/>
            <person name="Hosokawa S."/>
            <person name="Ichikawa Y."/>
            <person name="Idonuma A."/>
            <person name="Iijima M."/>
            <person name="Ikeda M."/>
            <person name="Ikeno M."/>
            <person name="Ito K."/>
            <person name="Ito S."/>
            <person name="Ito T."/>
            <person name="Ito Y."/>
            <person name="Ito Y."/>
            <person name="Iwabuchi A."/>
            <person name="Kamiya K."/>
            <person name="Karasawa W."/>
            <person name="Kurita K."/>
            <person name="Katagiri S."/>
            <person name="Kikuta A."/>
            <person name="Kobayashi H."/>
            <person name="Kobayashi N."/>
            <person name="Machita K."/>
            <person name="Maehara T."/>
            <person name="Masukawa M."/>
            <person name="Mizubayashi T."/>
            <person name="Mukai Y."/>
            <person name="Nagasaki H."/>
            <person name="Nagata Y."/>
            <person name="Naito S."/>
            <person name="Nakashima M."/>
            <person name="Nakama Y."/>
            <person name="Nakamichi Y."/>
            <person name="Nakamura M."/>
            <person name="Meguro A."/>
            <person name="Negishi M."/>
            <person name="Ohta I."/>
            <person name="Ohta T."/>
            <person name="Okamoto M."/>
            <person name="Ono N."/>
            <person name="Saji S."/>
            <person name="Sakaguchi M."/>
            <person name="Sakai K."/>
            <person name="Shibata M."/>
            <person name="Shimokawa T."/>
            <person name="Song J."/>
            <person name="Takazaki Y."/>
            <person name="Terasawa K."/>
            <person name="Tsugane M."/>
            <person name="Tsuji K."/>
            <person name="Ueda S."/>
            <person name="Waki K."/>
            <person name="Yamagata H."/>
            <person name="Yamamoto M."/>
            <person name="Yamamoto S."/>
            <person name="Yamane H."/>
            <person name="Yoshiki S."/>
            <person name="Yoshihara R."/>
            <person name="Yukawa K."/>
            <person name="Zhong H."/>
            <person name="Yano M."/>
            <person name="Yuan Q."/>
            <person name="Ouyang S."/>
            <person name="Liu J."/>
            <person name="Jones K.M."/>
            <person name="Gansberger K."/>
            <person name="Moffat K."/>
            <person name="Hill J."/>
            <person name="Bera J."/>
            <person name="Fadrosh D."/>
            <person name="Jin S."/>
            <person name="Johri S."/>
            <person name="Kim M."/>
            <person name="Overton L."/>
            <person name="Reardon M."/>
            <person name="Tsitrin T."/>
            <person name="Vuong H."/>
            <person name="Weaver B."/>
            <person name="Ciecko A."/>
            <person name="Tallon L."/>
            <person name="Jackson J."/>
            <person name="Pai G."/>
            <person name="Aken S.V."/>
            <person name="Utterback T."/>
            <person name="Reidmuller S."/>
            <person name="Feldblyum T."/>
            <person name="Hsiao J."/>
            <person name="Zismann V."/>
            <person name="Iobst S."/>
            <person name="de Vazeille A.R."/>
            <person name="Buell C.R."/>
            <person name="Ying K."/>
            <person name="Li Y."/>
            <person name="Lu T."/>
            <person name="Huang Y."/>
            <person name="Zhao Q."/>
            <person name="Feng Q."/>
            <person name="Zhang L."/>
            <person name="Zhu J."/>
            <person name="Weng Q."/>
            <person name="Mu J."/>
            <person name="Lu Y."/>
            <person name="Fan D."/>
            <person name="Liu Y."/>
            <person name="Guan J."/>
            <person name="Zhang Y."/>
            <person name="Yu S."/>
            <person name="Liu X."/>
            <person name="Zhang Y."/>
            <person name="Hong G."/>
            <person name="Han B."/>
            <person name="Choisne N."/>
            <person name="Demange N."/>
            <person name="Orjeda G."/>
            <person name="Samain S."/>
            <person name="Cattolico L."/>
            <person name="Pelletier E."/>
            <person name="Couloux A."/>
            <person name="Segurens B."/>
            <person name="Wincker P."/>
            <person name="D'Hont A."/>
            <person name="Scarpelli C."/>
            <person name="Weissenbach J."/>
            <person name="Salanoubat M."/>
            <person name="Quetier F."/>
            <person name="Yu Y."/>
            <person name="Kim H.R."/>
            <person name="Rambo T."/>
            <person name="Currie J."/>
            <person name="Collura K."/>
            <person name="Luo M."/>
            <person name="Yang T."/>
            <person name="Ammiraju J.S.S."/>
            <person name="Engler F."/>
            <person name="Soderlund C."/>
            <person name="Wing R.A."/>
            <person name="Palmer L.E."/>
            <person name="de la Bastide M."/>
            <person name="Spiegel L."/>
            <person name="Nascimento L."/>
            <person name="Zutavern T."/>
            <person name="O'Shaughnessy A."/>
            <person name="Dike S."/>
            <person name="Dedhia N."/>
            <person name="Preston R."/>
            <person name="Balija V."/>
            <person name="McCombie W.R."/>
            <person name="Chow T."/>
            <person name="Chen H."/>
            <person name="Chung M."/>
            <person name="Chen C."/>
            <person name="Shaw J."/>
            <person name="Wu H."/>
            <person name="Hsiao K."/>
            <person name="Chao Y."/>
            <person name="Chu M."/>
            <person name="Cheng C."/>
            <person name="Hour A."/>
            <person name="Lee P."/>
            <person name="Lin S."/>
            <person name="Lin Y."/>
            <person name="Liou J."/>
            <person name="Liu S."/>
            <person name="Hsing Y."/>
            <person name="Raghuvanshi S."/>
            <person name="Mohanty A."/>
            <person name="Bharti A.K."/>
            <person name="Gaur A."/>
            <person name="Gupta V."/>
            <person name="Kumar D."/>
            <person name="Ravi V."/>
            <person name="Vij S."/>
            <person name="Kapur A."/>
            <person name="Khurana P."/>
            <person name="Khurana P."/>
            <person name="Khurana J.P."/>
            <person name="Tyagi A.K."/>
            <person name="Gaikwad K."/>
            <person name="Singh A."/>
            <person name="Dalal V."/>
            <person name="Srivastava S."/>
            <person name="Dixit A."/>
            <person name="Pal A.K."/>
            <person name="Ghazi I.A."/>
            <person name="Yadav M."/>
            <person name="Pandit A."/>
            <person name="Bhargava A."/>
            <person name="Sureshbabu K."/>
            <person name="Batra K."/>
            <person name="Sharma T.R."/>
            <person name="Mohapatra T."/>
            <person name="Singh N.K."/>
            <person name="Messing J."/>
            <person name="Nelson A.B."/>
            <person name="Fuks G."/>
            <person name="Kavchok S."/>
            <person name="Keizer G."/>
            <person name="Linton E."/>
            <person name="Llaca V."/>
            <person name="Song R."/>
            <person name="Tanyolac B."/>
            <person name="Young S."/>
            <person name="Ho-Il K."/>
            <person name="Hahn J.H."/>
            <person name="Sangsakoo G."/>
            <person name="Vanavichit A."/>
            <person name="de Mattos Luiz.A.T."/>
            <person name="Zimmer P.D."/>
            <person name="Malone G."/>
            <person name="Dellagostin O."/>
            <person name="de Oliveira A.C."/>
            <person name="Bevan M."/>
            <person name="Bancroft I."/>
            <person name="Minx P."/>
            <person name="Cordum H."/>
            <person name="Wilson R."/>
            <person name="Cheng Z."/>
            <person name="Jin W."/>
            <person name="Jiang J."/>
            <person name="Leong S.A."/>
            <person name="Iwama H."/>
            <person name="Gojobori T."/>
            <person name="Itoh T."/>
            <person name="Niimura Y."/>
            <person name="Fujii Y."/>
            <person name="Habara T."/>
            <person name="Sakai H."/>
            <person name="Sato Y."/>
            <person name="Wilson G."/>
            <person name="Kumar K."/>
            <person name="McCouch S."/>
            <person name="Juretic N."/>
            <person name="Hoen D."/>
            <person name="Wright S."/>
            <person name="Bruskiewich R."/>
            <person name="Bureau T."/>
            <person name="Miyao A."/>
            <person name="Hirochika H."/>
            <person name="Nishikawa T."/>
            <person name="Kadowaki K."/>
            <person name="Sugiura M."/>
            <person name="Burr B."/>
            <person name="Sasaki T."/>
        </authorList>
    </citation>
    <scope>NUCLEOTIDE SEQUENCE [LARGE SCALE GENOMIC DNA]</scope>
    <source>
        <strain evidence="4">cv. Nipponbare</strain>
    </source>
</reference>
<evidence type="ECO:0000256" key="1">
    <source>
        <dbReference type="SAM" id="MobiDB-lite"/>
    </source>
</evidence>
<protein>
    <submittedName>
        <fullName evidence="3">Uncharacterized protein</fullName>
    </submittedName>
</protein>
<feature type="region of interest" description="Disordered" evidence="1">
    <location>
        <begin position="86"/>
        <end position="122"/>
    </location>
</feature>
<reference evidence="3" key="1">
    <citation type="journal article" date="2002" name="Nature">
        <title>The genome sequence and structure of rice chromosome 1.</title>
        <authorList>
            <person name="Sasaki T."/>
            <person name="Matsumoto T."/>
            <person name="Yamamoto K."/>
            <person name="Sakata K."/>
            <person name="Baba T."/>
            <person name="Katayose Y."/>
            <person name="Wu J."/>
            <person name="Niimura Y."/>
            <person name="Cheng Z."/>
            <person name="Nagamura Y."/>
            <person name="Antonio B.A."/>
            <person name="Kanamori H."/>
            <person name="Hosokawa S."/>
            <person name="Masukawa M."/>
            <person name="Arikawa K."/>
            <person name="Chiden Y."/>
            <person name="Hayashi M."/>
            <person name="Okamoto M."/>
            <person name="Ando T."/>
            <person name="Aoki H."/>
            <person name="Arita K."/>
            <person name="Hamada M."/>
            <person name="Harada C."/>
            <person name="Hijishita S."/>
            <person name="Honda M."/>
            <person name="Ichikawa Y."/>
            <person name="Idonuma A."/>
            <person name="Iijima M."/>
            <person name="Ikeda M."/>
            <person name="Ikeno M."/>
            <person name="Itoh S."/>
            <person name="Itoh T."/>
            <person name="Itoh Y."/>
            <person name="Itoh Y."/>
            <person name="Iwabuchi A."/>
            <person name="Kamiya K."/>
            <person name="Karasawa W."/>
            <person name="Katagiri S."/>
            <person name="Kikuta A."/>
            <person name="Kobayashi N."/>
            <person name="Kono I."/>
            <person name="Machita K."/>
            <person name="Maehara T."/>
            <person name="Mizuno H."/>
            <person name="Mizubayashi T."/>
            <person name="Mukai Y."/>
            <person name="Nagasaki H."/>
            <person name="Nakashima M."/>
            <person name="Nakama Y."/>
            <person name="Nakamichi Y."/>
            <person name="Nakamura M."/>
            <person name="Namiki N."/>
            <person name="Negishi M."/>
            <person name="Ohta I."/>
            <person name="Ono N."/>
            <person name="Saji S."/>
            <person name="Sakai K."/>
            <person name="Shibata M."/>
            <person name="Shimokawa T."/>
            <person name="Shomura A."/>
            <person name="Song J."/>
            <person name="Takazaki Y."/>
            <person name="Terasawa K."/>
            <person name="Tsuji K."/>
            <person name="Waki K."/>
            <person name="Yamagata H."/>
            <person name="Yamane H."/>
            <person name="Yoshiki S."/>
            <person name="Yoshihara R."/>
            <person name="Yukawa K."/>
            <person name="Zhong H."/>
            <person name="Iwama H."/>
            <person name="Endo T."/>
            <person name="Ito H."/>
            <person name="Hahn J.H."/>
            <person name="Kim H.I."/>
            <person name="Eun M.Y."/>
            <person name="Yano M."/>
            <person name="Jiang J."/>
            <person name="Gojobori T."/>
        </authorList>
    </citation>
    <scope>NUCLEOTIDE SEQUENCE</scope>
</reference>
<evidence type="ECO:0000313" key="3">
    <source>
        <dbReference type="EMBL" id="BAD82261.1"/>
    </source>
</evidence>
<dbReference type="EMBL" id="AP003381">
    <property type="protein sequence ID" value="BAD82261.1"/>
    <property type="molecule type" value="Genomic_DNA"/>
</dbReference>
<name>Q5N8E5_ORYSJ</name>
<accession>Q5N8E5</accession>